<keyword evidence="3 10" id="KW-0808">Transferase</keyword>
<evidence type="ECO:0000313" key="12">
    <source>
        <dbReference type="Proteomes" id="UP000569728"/>
    </source>
</evidence>
<evidence type="ECO:0000256" key="6">
    <source>
        <dbReference type="ARBA" id="ARBA00022989"/>
    </source>
</evidence>
<evidence type="ECO:0000256" key="8">
    <source>
        <dbReference type="ARBA" id="ARBA00023136"/>
    </source>
</evidence>
<dbReference type="InterPro" id="IPR002076">
    <property type="entry name" value="ELO_fam"/>
</dbReference>
<dbReference type="GO" id="GO:0005789">
    <property type="term" value="C:endoplasmic reticulum membrane"/>
    <property type="evidence" value="ECO:0007669"/>
    <property type="project" value="TreeGrafter"/>
</dbReference>
<dbReference type="PANTHER" id="PTHR11157:SF68">
    <property type="entry name" value="ELONGATION OF VERY LONG CHAIN FATTY ACIDS PROTEIN 3"/>
    <property type="match status" value="1"/>
</dbReference>
<evidence type="ECO:0000256" key="4">
    <source>
        <dbReference type="ARBA" id="ARBA00022692"/>
    </source>
</evidence>
<keyword evidence="2 10" id="KW-0444">Lipid biosynthesis</keyword>
<feature type="transmembrane region" description="Helical" evidence="10">
    <location>
        <begin position="127"/>
        <end position="144"/>
    </location>
</feature>
<protein>
    <recommendedName>
        <fullName evidence="10">Elongation of very long chain fatty acids protein</fullName>
        <ecNumber evidence="10">2.3.1.199</ecNumber>
    </recommendedName>
    <alternativeName>
        <fullName evidence="10">Very-long-chain 3-oxoacyl-CoA synthase</fullName>
    </alternativeName>
</protein>
<dbReference type="GO" id="GO:0019367">
    <property type="term" value="P:fatty acid elongation, saturated fatty acid"/>
    <property type="evidence" value="ECO:0007669"/>
    <property type="project" value="TreeGrafter"/>
</dbReference>
<organism evidence="11 12">
    <name type="scientific">Oceanites oceanicus</name>
    <name type="common">Wilson's storm petrel</name>
    <name type="synonym">Procellaria oceanica</name>
    <dbReference type="NCBI Taxonomy" id="79653"/>
    <lineage>
        <taxon>Eukaryota</taxon>
        <taxon>Metazoa</taxon>
        <taxon>Chordata</taxon>
        <taxon>Craniata</taxon>
        <taxon>Vertebrata</taxon>
        <taxon>Euteleostomi</taxon>
        <taxon>Archelosauria</taxon>
        <taxon>Archosauria</taxon>
        <taxon>Dinosauria</taxon>
        <taxon>Saurischia</taxon>
        <taxon>Theropoda</taxon>
        <taxon>Coelurosauria</taxon>
        <taxon>Aves</taxon>
        <taxon>Neognathae</taxon>
        <taxon>Neoaves</taxon>
        <taxon>Aequornithes</taxon>
        <taxon>Procellariiformes</taxon>
        <taxon>Hydrobatidae</taxon>
        <taxon>Oceanites</taxon>
    </lineage>
</organism>
<feature type="transmembrane region" description="Helical" evidence="10">
    <location>
        <begin position="220"/>
        <end position="243"/>
    </location>
</feature>
<dbReference type="EC" id="2.3.1.199" evidence="10"/>
<dbReference type="AlphaFoldDB" id="A0A7K8TME7"/>
<proteinExistence type="inferred from homology"/>
<comment type="catalytic activity">
    <reaction evidence="10">
        <text>a very-long-chain acyl-CoA + malonyl-CoA + H(+) = a very-long-chain 3-oxoacyl-CoA + CO2 + CoA</text>
        <dbReference type="Rhea" id="RHEA:32727"/>
        <dbReference type="ChEBI" id="CHEBI:15378"/>
        <dbReference type="ChEBI" id="CHEBI:16526"/>
        <dbReference type="ChEBI" id="CHEBI:57287"/>
        <dbReference type="ChEBI" id="CHEBI:57384"/>
        <dbReference type="ChEBI" id="CHEBI:90725"/>
        <dbReference type="ChEBI" id="CHEBI:90736"/>
        <dbReference type="EC" id="2.3.1.199"/>
    </reaction>
</comment>
<feature type="transmembrane region" description="Helical" evidence="10">
    <location>
        <begin position="21"/>
        <end position="39"/>
    </location>
</feature>
<dbReference type="OrthoDB" id="10259681at2759"/>
<dbReference type="GO" id="GO:0030148">
    <property type="term" value="P:sphingolipid biosynthetic process"/>
    <property type="evidence" value="ECO:0007669"/>
    <property type="project" value="TreeGrafter"/>
</dbReference>
<evidence type="ECO:0000256" key="9">
    <source>
        <dbReference type="ARBA" id="ARBA00023160"/>
    </source>
</evidence>
<feature type="non-terminal residue" evidence="11">
    <location>
        <position position="252"/>
    </location>
</feature>
<feature type="transmembrane region" description="Helical" evidence="10">
    <location>
        <begin position="181"/>
        <end position="208"/>
    </location>
</feature>
<name>A0A7K8TME7_OCEOC</name>
<keyword evidence="4 10" id="KW-0812">Transmembrane</keyword>
<keyword evidence="6 10" id="KW-1133">Transmembrane helix</keyword>
<keyword evidence="5 10" id="KW-0276">Fatty acid metabolism</keyword>
<keyword evidence="12" id="KW-1185">Reference proteome</keyword>
<evidence type="ECO:0000256" key="1">
    <source>
        <dbReference type="ARBA" id="ARBA00004141"/>
    </source>
</evidence>
<dbReference type="InterPro" id="IPR030457">
    <property type="entry name" value="ELO_CS"/>
</dbReference>
<dbReference type="Pfam" id="PF01151">
    <property type="entry name" value="ELO"/>
    <property type="match status" value="1"/>
</dbReference>
<evidence type="ECO:0000256" key="7">
    <source>
        <dbReference type="ARBA" id="ARBA00023098"/>
    </source>
</evidence>
<keyword evidence="8 10" id="KW-0472">Membrane</keyword>
<reference evidence="11 12" key="1">
    <citation type="submission" date="2019-09" db="EMBL/GenBank/DDBJ databases">
        <title>Bird 10,000 Genomes (B10K) Project - Family phase.</title>
        <authorList>
            <person name="Zhang G."/>
        </authorList>
    </citation>
    <scope>NUCLEOTIDE SEQUENCE [LARGE SCALE GENOMIC DNA]</scope>
    <source>
        <strain evidence="11">B10K-CU-031-11</strain>
        <tissue evidence="11">Muscle</tissue>
    </source>
</reference>
<dbReference type="GO" id="GO:0042761">
    <property type="term" value="P:very long-chain fatty acid biosynthetic process"/>
    <property type="evidence" value="ECO:0007669"/>
    <property type="project" value="TreeGrafter"/>
</dbReference>
<comment type="subcellular location">
    <subcellularLocation>
        <location evidence="1">Membrane</location>
        <topology evidence="1">Multi-pass membrane protein</topology>
    </subcellularLocation>
</comment>
<keyword evidence="9 10" id="KW-0275">Fatty acid biosynthesis</keyword>
<gene>
    <name evidence="11" type="primary">Elovl6_0</name>
    <name evidence="11" type="ORF">OCEOCE_R13529</name>
</gene>
<dbReference type="PANTHER" id="PTHR11157">
    <property type="entry name" value="FATTY ACID ACYL TRANSFERASE-RELATED"/>
    <property type="match status" value="1"/>
</dbReference>
<accession>A0A7K8TME7</accession>
<dbReference type="Proteomes" id="UP000569728">
    <property type="component" value="Unassembled WGS sequence"/>
</dbReference>
<sequence>FERNFNEREAREWMRENWHKSLFFGVAYVILIFGIQHFMKERKAYKLRTPLTLWSLSLALFSAIGAHRLWKQMAFILSTEGFKKSVCSQSFYVHPISKLWSYLFVLSKLLELGDTMFIVLRKKKLIFLHWYHHVSTLIVTWYGYKDMVAGGGWLAVLNFSVHVVMYSYYAMRAAGFQVSRFFAMAITLLQMLQMLALIVLNILIIFWMEDKVCHTTGTTVFLSSVLYLSFLVLFCNFFFKTYLRSTQKSKRE</sequence>
<evidence type="ECO:0000313" key="11">
    <source>
        <dbReference type="EMBL" id="NXF42720.1"/>
    </source>
</evidence>
<evidence type="ECO:0000256" key="5">
    <source>
        <dbReference type="ARBA" id="ARBA00022832"/>
    </source>
</evidence>
<dbReference type="GO" id="GO:0034625">
    <property type="term" value="P:fatty acid elongation, monounsaturated fatty acid"/>
    <property type="evidence" value="ECO:0007669"/>
    <property type="project" value="TreeGrafter"/>
</dbReference>
<evidence type="ECO:0000256" key="10">
    <source>
        <dbReference type="RuleBase" id="RU361115"/>
    </source>
</evidence>
<evidence type="ECO:0000256" key="2">
    <source>
        <dbReference type="ARBA" id="ARBA00022516"/>
    </source>
</evidence>
<comment type="similarity">
    <text evidence="10">Belongs to the ELO family.</text>
</comment>
<evidence type="ECO:0000256" key="3">
    <source>
        <dbReference type="ARBA" id="ARBA00022679"/>
    </source>
</evidence>
<dbReference type="EMBL" id="VWZA01000012">
    <property type="protein sequence ID" value="NXF42720.1"/>
    <property type="molecule type" value="Genomic_DNA"/>
</dbReference>
<feature type="non-terminal residue" evidence="11">
    <location>
        <position position="1"/>
    </location>
</feature>
<dbReference type="GO" id="GO:0034626">
    <property type="term" value="P:fatty acid elongation, polyunsaturated fatty acid"/>
    <property type="evidence" value="ECO:0007669"/>
    <property type="project" value="TreeGrafter"/>
</dbReference>
<comment type="caution">
    <text evidence="11">The sequence shown here is derived from an EMBL/GenBank/DDBJ whole genome shotgun (WGS) entry which is preliminary data.</text>
</comment>
<feature type="transmembrane region" description="Helical" evidence="10">
    <location>
        <begin position="51"/>
        <end position="70"/>
    </location>
</feature>
<feature type="transmembrane region" description="Helical" evidence="10">
    <location>
        <begin position="150"/>
        <end position="169"/>
    </location>
</feature>
<dbReference type="PROSITE" id="PS01188">
    <property type="entry name" value="ELO"/>
    <property type="match status" value="1"/>
</dbReference>
<dbReference type="GO" id="GO:0009922">
    <property type="term" value="F:fatty acid elongase activity"/>
    <property type="evidence" value="ECO:0007669"/>
    <property type="project" value="UniProtKB-EC"/>
</dbReference>
<keyword evidence="7 10" id="KW-0443">Lipid metabolism</keyword>